<sequence length="194" mass="21521">MALRLPPGDELAKPISYYLMQMGLGTTSEASTRMTAKKTTADEEDDIDLFGDEDPKAAEEAKKLAEKKKAEAQASKKKKIEKSLLLIDCKPFSTETDLDTLASLVKAIKMDGLEWKEQTKKIPMAFGLHKLQVGCVVQDDLVSTDELCEKIENVGMTEEQMAKRKAIDEGEEEGDEDEELGLVQSCEIVSFNKL</sequence>
<keyword evidence="7" id="KW-1185">Reference proteome</keyword>
<dbReference type="OrthoDB" id="331763at2759"/>
<dbReference type="PANTHER" id="PTHR11595:SF21">
    <property type="entry name" value="ELONGATION FACTOR 1-BETA"/>
    <property type="match status" value="1"/>
</dbReference>
<feature type="compositionally biased region" description="Polar residues" evidence="4">
    <location>
        <begin position="29"/>
        <end position="38"/>
    </location>
</feature>
<feature type="compositionally biased region" description="Acidic residues" evidence="4">
    <location>
        <begin position="42"/>
        <end position="52"/>
    </location>
</feature>
<dbReference type="EMBL" id="CDMY01000325">
    <property type="protein sequence ID" value="CEM02384.1"/>
    <property type="molecule type" value="Genomic_DNA"/>
</dbReference>
<dbReference type="Proteomes" id="UP000041254">
    <property type="component" value="Unassembled WGS sequence"/>
</dbReference>
<proteinExistence type="inferred from homology"/>
<dbReference type="OMA" id="IKPYGEE"/>
<dbReference type="Pfam" id="PF00736">
    <property type="entry name" value="EF1_GNE"/>
    <property type="match status" value="1"/>
</dbReference>
<dbReference type="Gene3D" id="3.30.70.60">
    <property type="match status" value="1"/>
</dbReference>
<evidence type="ECO:0000256" key="3">
    <source>
        <dbReference type="ARBA" id="ARBA00022917"/>
    </source>
</evidence>
<dbReference type="VEuPathDB" id="CryptoDB:Vbra_8343"/>
<dbReference type="SUPFAM" id="SSF54984">
    <property type="entry name" value="eEF-1beta-like"/>
    <property type="match status" value="1"/>
</dbReference>
<dbReference type="InterPro" id="IPR001326">
    <property type="entry name" value="Transl_elong_EF1B_B/D_CS"/>
</dbReference>
<dbReference type="InterPro" id="IPR036219">
    <property type="entry name" value="eEF-1beta-like_sf"/>
</dbReference>
<name>A0A0G4EVQ5_VITBC</name>
<dbReference type="SMART" id="SM00888">
    <property type="entry name" value="EF1_GNE"/>
    <property type="match status" value="1"/>
</dbReference>
<protein>
    <recommendedName>
        <fullName evidence="5">Translation elongation factor EF1B beta/delta subunit guanine nucleotide exchange domain-containing protein</fullName>
    </recommendedName>
</protein>
<evidence type="ECO:0000259" key="5">
    <source>
        <dbReference type="SMART" id="SM00888"/>
    </source>
</evidence>
<reference evidence="6 7" key="1">
    <citation type="submission" date="2014-11" db="EMBL/GenBank/DDBJ databases">
        <authorList>
            <person name="Zhu J."/>
            <person name="Qi W."/>
            <person name="Song R."/>
        </authorList>
    </citation>
    <scope>NUCLEOTIDE SEQUENCE [LARGE SCALE GENOMIC DNA]</scope>
</reference>
<comment type="similarity">
    <text evidence="1">Belongs to the EF-1-beta/EF-1-delta family.</text>
</comment>
<dbReference type="GO" id="GO:0005085">
    <property type="term" value="F:guanyl-nucleotide exchange factor activity"/>
    <property type="evidence" value="ECO:0007669"/>
    <property type="project" value="TreeGrafter"/>
</dbReference>
<dbReference type="GO" id="GO:0005829">
    <property type="term" value="C:cytosol"/>
    <property type="evidence" value="ECO:0007669"/>
    <property type="project" value="TreeGrafter"/>
</dbReference>
<evidence type="ECO:0000313" key="7">
    <source>
        <dbReference type="Proteomes" id="UP000041254"/>
    </source>
</evidence>
<dbReference type="InterPro" id="IPR014038">
    <property type="entry name" value="EF1B_bsu/dsu_GNE"/>
</dbReference>
<evidence type="ECO:0000256" key="1">
    <source>
        <dbReference type="ARBA" id="ARBA00007411"/>
    </source>
</evidence>
<dbReference type="PANTHER" id="PTHR11595">
    <property type="entry name" value="EF-HAND AND COILED-COIL DOMAIN-CONTAINING FAMILY MEMBER"/>
    <property type="match status" value="1"/>
</dbReference>
<dbReference type="AlphaFoldDB" id="A0A0G4EVQ5"/>
<organism evidence="6 7">
    <name type="scientific">Vitrella brassicaformis (strain CCMP3155)</name>
    <dbReference type="NCBI Taxonomy" id="1169540"/>
    <lineage>
        <taxon>Eukaryota</taxon>
        <taxon>Sar</taxon>
        <taxon>Alveolata</taxon>
        <taxon>Colpodellida</taxon>
        <taxon>Vitrellaceae</taxon>
        <taxon>Vitrella</taxon>
    </lineage>
</organism>
<feature type="domain" description="Translation elongation factor EF1B beta/delta subunit guanine nucleotide exchange" evidence="5">
    <location>
        <begin position="82"/>
        <end position="194"/>
    </location>
</feature>
<dbReference type="GO" id="GO:0005853">
    <property type="term" value="C:eukaryotic translation elongation factor 1 complex"/>
    <property type="evidence" value="ECO:0007669"/>
    <property type="project" value="InterPro"/>
</dbReference>
<evidence type="ECO:0000256" key="4">
    <source>
        <dbReference type="SAM" id="MobiDB-lite"/>
    </source>
</evidence>
<dbReference type="PhylomeDB" id="A0A0G4EVQ5"/>
<dbReference type="STRING" id="1169540.A0A0G4EVQ5"/>
<dbReference type="InterPro" id="IPR049720">
    <property type="entry name" value="EF1B_bsu/dsu"/>
</dbReference>
<evidence type="ECO:0000256" key="2">
    <source>
        <dbReference type="ARBA" id="ARBA00022768"/>
    </source>
</evidence>
<dbReference type="GO" id="GO:0003746">
    <property type="term" value="F:translation elongation factor activity"/>
    <property type="evidence" value="ECO:0007669"/>
    <property type="project" value="UniProtKB-KW"/>
</dbReference>
<feature type="region of interest" description="Disordered" evidence="4">
    <location>
        <begin position="29"/>
        <end position="53"/>
    </location>
</feature>
<dbReference type="InterPro" id="IPR014717">
    <property type="entry name" value="Transl_elong_EF1B/ribsomal_bS6"/>
</dbReference>
<evidence type="ECO:0000313" key="6">
    <source>
        <dbReference type="EMBL" id="CEM02384.1"/>
    </source>
</evidence>
<dbReference type="CDD" id="cd00292">
    <property type="entry name" value="EF1B"/>
    <property type="match status" value="1"/>
</dbReference>
<gene>
    <name evidence="6" type="ORF">Vbra_8343</name>
</gene>
<keyword evidence="3" id="KW-0648">Protein biosynthesis</keyword>
<dbReference type="PROSITE" id="PS00824">
    <property type="entry name" value="EF1BD_1"/>
    <property type="match status" value="1"/>
</dbReference>
<keyword evidence="2" id="KW-0251">Elongation factor</keyword>
<accession>A0A0G4EVQ5</accession>
<dbReference type="FunFam" id="3.30.70.60:FF:000001">
    <property type="entry name" value="Elongation factor 1-beta 1 like"/>
    <property type="match status" value="1"/>
</dbReference>
<dbReference type="InParanoid" id="A0A0G4EVQ5"/>